<dbReference type="PRINTS" id="PR00463">
    <property type="entry name" value="EP450I"/>
</dbReference>
<comment type="cofactor">
    <cofactor evidence="1 19">
        <name>heme</name>
        <dbReference type="ChEBI" id="CHEBI:30413"/>
    </cofactor>
</comment>
<keyword evidence="13" id="KW-1133">Transmembrane helix</keyword>
<dbReference type="PANTHER" id="PTHR24289:SF1">
    <property type="entry name" value="STEROID 17-ALPHA-HYDROXYLASE_17,20 LYASE"/>
    <property type="match status" value="1"/>
</dbReference>
<dbReference type="Pfam" id="PF00067">
    <property type="entry name" value="p450"/>
    <property type="match status" value="1"/>
</dbReference>
<evidence type="ECO:0000256" key="5">
    <source>
        <dbReference type="ARBA" id="ARBA00010617"/>
    </source>
</evidence>
<dbReference type="GeneID" id="14874390"/>
<comment type="subcellular location">
    <subcellularLocation>
        <location evidence="2">Membrane</location>
        <topology evidence="2">Single-pass membrane protein</topology>
    </subcellularLocation>
    <subcellularLocation>
        <location evidence="3">Mitochondrion inner membrane</location>
    </subcellularLocation>
</comment>
<organism evidence="22 23">
    <name type="scientific">Cavenderia fasciculata</name>
    <name type="common">Slime mold</name>
    <name type="synonym">Dictyostelium fasciculatum</name>
    <dbReference type="NCBI Taxonomy" id="261658"/>
    <lineage>
        <taxon>Eukaryota</taxon>
        <taxon>Amoebozoa</taxon>
        <taxon>Evosea</taxon>
        <taxon>Eumycetozoa</taxon>
        <taxon>Dictyostelia</taxon>
        <taxon>Acytosteliales</taxon>
        <taxon>Cavenderiaceae</taxon>
        <taxon>Cavenderia</taxon>
    </lineage>
</organism>
<dbReference type="InterPro" id="IPR017972">
    <property type="entry name" value="Cyt_P450_CS"/>
</dbReference>
<evidence type="ECO:0000256" key="14">
    <source>
        <dbReference type="ARBA" id="ARBA00023002"/>
    </source>
</evidence>
<evidence type="ECO:0000256" key="12">
    <source>
        <dbReference type="ARBA" id="ARBA00022982"/>
    </source>
</evidence>
<dbReference type="GO" id="GO:0016705">
    <property type="term" value="F:oxidoreductase activity, acting on paired donors, with incorporation or reduction of molecular oxygen"/>
    <property type="evidence" value="ECO:0007669"/>
    <property type="project" value="InterPro"/>
</dbReference>
<keyword evidence="6" id="KW-0813">Transport</keyword>
<evidence type="ECO:0000256" key="7">
    <source>
        <dbReference type="ARBA" id="ARBA00022617"/>
    </source>
</evidence>
<evidence type="ECO:0000256" key="8">
    <source>
        <dbReference type="ARBA" id="ARBA00022660"/>
    </source>
</evidence>
<feature type="domain" description="Ubiquinol-cytochrome C reductase hinge" evidence="21">
    <location>
        <begin position="10"/>
        <end position="59"/>
    </location>
</feature>
<keyword evidence="17" id="KW-0496">Mitochondrion</keyword>
<evidence type="ECO:0000259" key="21">
    <source>
        <dbReference type="Pfam" id="PF02320"/>
    </source>
</evidence>
<keyword evidence="23" id="KW-1185">Reference proteome</keyword>
<dbReference type="PROSITE" id="PS00086">
    <property type="entry name" value="CYTOCHROME_P450"/>
    <property type="match status" value="1"/>
</dbReference>
<keyword evidence="15 19" id="KW-0408">Iron</keyword>
<evidence type="ECO:0000256" key="1">
    <source>
        <dbReference type="ARBA" id="ARBA00001971"/>
    </source>
</evidence>
<evidence type="ECO:0000256" key="17">
    <source>
        <dbReference type="ARBA" id="ARBA00023128"/>
    </source>
</evidence>
<dbReference type="GO" id="GO:0004497">
    <property type="term" value="F:monooxygenase activity"/>
    <property type="evidence" value="ECO:0007669"/>
    <property type="project" value="UniProtKB-KW"/>
</dbReference>
<evidence type="ECO:0000256" key="6">
    <source>
        <dbReference type="ARBA" id="ARBA00022448"/>
    </source>
</evidence>
<dbReference type="FunFam" id="1.10.630.10:FF:000068">
    <property type="entry name" value="Probable cytochrome P450 508A2"/>
    <property type="match status" value="1"/>
</dbReference>
<accession>F4PPR8</accession>
<evidence type="ECO:0000256" key="15">
    <source>
        <dbReference type="ARBA" id="ARBA00023004"/>
    </source>
</evidence>
<keyword evidence="16 20" id="KW-0503">Monooxygenase</keyword>
<dbReference type="KEGG" id="dfa:DFA_04499"/>
<evidence type="ECO:0000256" key="3">
    <source>
        <dbReference type="ARBA" id="ARBA00004273"/>
    </source>
</evidence>
<keyword evidence="18" id="KW-0472">Membrane</keyword>
<dbReference type="InterPro" id="IPR023184">
    <property type="entry name" value="Ubol_cytC_Rdtase_hinge_dom"/>
</dbReference>
<dbReference type="InterPro" id="IPR002401">
    <property type="entry name" value="Cyt_P450_E_grp-I"/>
</dbReference>
<dbReference type="EMBL" id="GL883009">
    <property type="protein sequence ID" value="EGG22381.1"/>
    <property type="molecule type" value="Genomic_DNA"/>
</dbReference>
<dbReference type="Pfam" id="PF02320">
    <property type="entry name" value="UCR_hinge"/>
    <property type="match status" value="1"/>
</dbReference>
<keyword evidence="12" id="KW-0249">Electron transport</keyword>
<evidence type="ECO:0000256" key="2">
    <source>
        <dbReference type="ARBA" id="ARBA00004167"/>
    </source>
</evidence>
<dbReference type="PRINTS" id="PR00385">
    <property type="entry name" value="P450"/>
</dbReference>
<keyword evidence="11" id="KW-0999">Mitochondrion inner membrane</keyword>
<protein>
    <submittedName>
        <fullName evidence="22">Cytochrome P450 family protein</fullName>
    </submittedName>
</protein>
<dbReference type="OMA" id="DPRAYWQ"/>
<dbReference type="PANTHER" id="PTHR24289">
    <property type="entry name" value="STEROID 17-ALPHA-HYDROXYLASE/17,20 LYASE"/>
    <property type="match status" value="1"/>
</dbReference>
<evidence type="ECO:0000256" key="9">
    <source>
        <dbReference type="ARBA" id="ARBA00022692"/>
    </source>
</evidence>
<dbReference type="InterPro" id="IPR036396">
    <property type="entry name" value="Cyt_P450_sf"/>
</dbReference>
<dbReference type="InterPro" id="IPR001128">
    <property type="entry name" value="Cyt_P450"/>
</dbReference>
<evidence type="ECO:0000313" key="22">
    <source>
        <dbReference type="EMBL" id="EGG22381.1"/>
    </source>
</evidence>
<keyword evidence="10 19" id="KW-0479">Metal-binding</keyword>
<dbReference type="OrthoDB" id="1470350at2759"/>
<comment type="similarity">
    <text evidence="5 20">Belongs to the cytochrome P450 family.</text>
</comment>
<dbReference type="RefSeq" id="XP_004360232.1">
    <property type="nucleotide sequence ID" value="XM_004360175.1"/>
</dbReference>
<evidence type="ECO:0000256" key="4">
    <source>
        <dbReference type="ARBA" id="ARBA00006498"/>
    </source>
</evidence>
<comment type="similarity">
    <text evidence="4">Belongs to the UQCRH/QCR6 family.</text>
</comment>
<dbReference type="SUPFAM" id="SSF48264">
    <property type="entry name" value="Cytochrome P450"/>
    <property type="match status" value="1"/>
</dbReference>
<dbReference type="Gene3D" id="1.10.630.10">
    <property type="entry name" value="Cytochrome P450"/>
    <property type="match status" value="1"/>
</dbReference>
<evidence type="ECO:0000256" key="11">
    <source>
        <dbReference type="ARBA" id="ARBA00022792"/>
    </source>
</evidence>
<dbReference type="Gene3D" id="1.10.287.20">
    <property type="entry name" value="Ubiquinol-cytochrome C reductase hinge domain"/>
    <property type="match status" value="1"/>
</dbReference>
<dbReference type="Proteomes" id="UP000007797">
    <property type="component" value="Unassembled WGS sequence"/>
</dbReference>
<dbReference type="GO" id="GO:0005506">
    <property type="term" value="F:iron ion binding"/>
    <property type="evidence" value="ECO:0007669"/>
    <property type="project" value="InterPro"/>
</dbReference>
<evidence type="ECO:0000313" key="23">
    <source>
        <dbReference type="Proteomes" id="UP000007797"/>
    </source>
</evidence>
<dbReference type="STRING" id="1054147.F4PPR8"/>
<keyword evidence="14 20" id="KW-0560">Oxidoreductase</keyword>
<evidence type="ECO:0000256" key="10">
    <source>
        <dbReference type="ARBA" id="ARBA00022723"/>
    </source>
</evidence>
<name>F4PPR8_CACFS</name>
<dbReference type="AlphaFoldDB" id="F4PPR8"/>
<evidence type="ECO:0000256" key="19">
    <source>
        <dbReference type="PIRSR" id="PIRSR602401-1"/>
    </source>
</evidence>
<gene>
    <name evidence="22" type="primary">CYP516B1</name>
    <name evidence="22" type="ORF">DFA_04499</name>
</gene>
<sequence>MESQLCPVKAQTQKDCQPACVKYQEFYNGCSQRIEKLVDDEKANCLGQYLEYIQCVDKCNLSGLSVCLSVGRVEFGIILCFGITYRMPPGPFPLPVIGNLHQMGKHAPKSLKQFSDKYGGLTTIFLGSVPTVVVSDPALIKELIVDRSEEIIDRFNSDSAKIIGEEKNLLFAKGPYWKKYRKVFTTAMTKARSFNIASRIEAQAVSLNRFFGTFATSGQLLSPHVYIRRYSLNGVIDYSFTDAVDYESENEHVVIRAAEIMEDLLATGNPQDFIPILKPVFNSKRVLLANTVGQVWSYCQDAIDLHKKTLDREKPRDMLDVLLIEMEKSEDSAFFESQDDSLAKCLTDLIIAGHETVATTLGWMIIFLVNNPDIQERAYQELINVVGKGNLPQLHHRNATPYLNAIIKETMRIRTPAPLALPRCAVNDIEIGGYVIPKNTQVLMAVYGMAMDENHFEKPEVFNPDRWVSKQPSPNSLTDYAYIPFGVGPRMCVGMGVAKDELYYIVSQMLINFKWSSPDGRPLDDEGICRVSLEYKHYQVRLEHR</sequence>
<dbReference type="GO" id="GO:0005743">
    <property type="term" value="C:mitochondrial inner membrane"/>
    <property type="evidence" value="ECO:0007669"/>
    <property type="project" value="UniProtKB-SubCell"/>
</dbReference>
<keyword evidence="7 19" id="KW-0349">Heme</keyword>
<dbReference type="GO" id="GO:0020037">
    <property type="term" value="F:heme binding"/>
    <property type="evidence" value="ECO:0007669"/>
    <property type="project" value="InterPro"/>
</dbReference>
<reference evidence="23" key="1">
    <citation type="journal article" date="2011" name="Genome Res.">
        <title>Phylogeny-wide analysis of social amoeba genomes highlights ancient origins for complex intercellular communication.</title>
        <authorList>
            <person name="Heidel A.J."/>
            <person name="Lawal H.M."/>
            <person name="Felder M."/>
            <person name="Schilde C."/>
            <person name="Helps N.R."/>
            <person name="Tunggal B."/>
            <person name="Rivero F."/>
            <person name="John U."/>
            <person name="Schleicher M."/>
            <person name="Eichinger L."/>
            <person name="Platzer M."/>
            <person name="Noegel A.A."/>
            <person name="Schaap P."/>
            <person name="Gloeckner G."/>
        </authorList>
    </citation>
    <scope>NUCLEOTIDE SEQUENCE [LARGE SCALE GENOMIC DNA]</scope>
    <source>
        <strain evidence="23">SH3</strain>
    </source>
</reference>
<evidence type="ECO:0000256" key="18">
    <source>
        <dbReference type="ARBA" id="ARBA00023136"/>
    </source>
</evidence>
<dbReference type="InterPro" id="IPR036811">
    <property type="entry name" value="Ubol_cytC_Rdtase_hinge_dom_sf"/>
</dbReference>
<keyword evidence="8" id="KW-0679">Respiratory chain</keyword>
<dbReference type="SUPFAM" id="SSF81531">
    <property type="entry name" value="Non-heme 11 kDa protein of cytochrome bc1 complex (Ubiquinol-cytochrome c reductase)"/>
    <property type="match status" value="1"/>
</dbReference>
<feature type="binding site" description="axial binding residue" evidence="19">
    <location>
        <position position="492"/>
    </location>
    <ligand>
        <name>heme</name>
        <dbReference type="ChEBI" id="CHEBI:30413"/>
    </ligand>
    <ligandPart>
        <name>Fe</name>
        <dbReference type="ChEBI" id="CHEBI:18248"/>
    </ligandPart>
</feature>
<dbReference type="CDD" id="cd20617">
    <property type="entry name" value="CYP1_2-like"/>
    <property type="match status" value="1"/>
</dbReference>
<proteinExistence type="inferred from homology"/>
<evidence type="ECO:0000256" key="13">
    <source>
        <dbReference type="ARBA" id="ARBA00022989"/>
    </source>
</evidence>
<keyword evidence="9" id="KW-0812">Transmembrane</keyword>
<evidence type="ECO:0000256" key="16">
    <source>
        <dbReference type="ARBA" id="ARBA00023033"/>
    </source>
</evidence>
<evidence type="ECO:0000256" key="20">
    <source>
        <dbReference type="RuleBase" id="RU000461"/>
    </source>
</evidence>